<protein>
    <recommendedName>
        <fullName evidence="4">Tetratricopeptide repeat protein</fullName>
    </recommendedName>
</protein>
<dbReference type="RefSeq" id="WP_137335342.1">
    <property type="nucleotide sequence ID" value="NZ_CP040078.1"/>
</dbReference>
<organism evidence="2 3">
    <name type="scientific">Trinickia violacea</name>
    <dbReference type="NCBI Taxonomy" id="2571746"/>
    <lineage>
        <taxon>Bacteria</taxon>
        <taxon>Pseudomonadati</taxon>
        <taxon>Pseudomonadota</taxon>
        <taxon>Betaproteobacteria</taxon>
        <taxon>Burkholderiales</taxon>
        <taxon>Burkholderiaceae</taxon>
        <taxon>Trinickia</taxon>
    </lineage>
</organism>
<dbReference type="Proteomes" id="UP000298656">
    <property type="component" value="Chromosome 2"/>
</dbReference>
<sequence>MPHELAAAWQSMQKNDLKSAQGSLDRALAADPNNSEAFMLRQDLMSREQNRDDALIAARGCAAQHQWRCAWHNAGKALAIDSSSAEAKAMVQRSIVGSGAMDLPAGPGPDMPDGPVMPPGYH</sequence>
<dbReference type="Gene3D" id="1.25.40.10">
    <property type="entry name" value="Tetratricopeptide repeat domain"/>
    <property type="match status" value="1"/>
</dbReference>
<dbReference type="InterPro" id="IPR011990">
    <property type="entry name" value="TPR-like_helical_dom_sf"/>
</dbReference>
<proteinExistence type="predicted"/>
<dbReference type="SUPFAM" id="SSF48452">
    <property type="entry name" value="TPR-like"/>
    <property type="match status" value="1"/>
</dbReference>
<evidence type="ECO:0008006" key="4">
    <source>
        <dbReference type="Google" id="ProtNLM"/>
    </source>
</evidence>
<evidence type="ECO:0000313" key="2">
    <source>
        <dbReference type="EMBL" id="QCP52571.1"/>
    </source>
</evidence>
<keyword evidence="3" id="KW-1185">Reference proteome</keyword>
<dbReference type="OrthoDB" id="9128660at2"/>
<name>A0A4P8IVT4_9BURK</name>
<dbReference type="AlphaFoldDB" id="A0A4P8IVT4"/>
<gene>
    <name evidence="2" type="ORF">FAZ95_25775</name>
</gene>
<feature type="compositionally biased region" description="Pro residues" evidence="1">
    <location>
        <begin position="106"/>
        <end position="122"/>
    </location>
</feature>
<evidence type="ECO:0000313" key="3">
    <source>
        <dbReference type="Proteomes" id="UP000298656"/>
    </source>
</evidence>
<dbReference type="KEGG" id="tvl:FAZ95_25775"/>
<reference evidence="2 3" key="1">
    <citation type="submission" date="2019-05" db="EMBL/GenBank/DDBJ databases">
        <title>Burkholderia sp. DHOD12, isolated from subtropical forest soil.</title>
        <authorList>
            <person name="Gao Z.-H."/>
            <person name="Qiu L.-H."/>
        </authorList>
    </citation>
    <scope>NUCLEOTIDE SEQUENCE [LARGE SCALE GENOMIC DNA]</scope>
    <source>
        <strain evidence="2 3">DHOD12</strain>
    </source>
</reference>
<dbReference type="EMBL" id="CP040078">
    <property type="protein sequence ID" value="QCP52571.1"/>
    <property type="molecule type" value="Genomic_DNA"/>
</dbReference>
<accession>A0A4P8IVT4</accession>
<evidence type="ECO:0000256" key="1">
    <source>
        <dbReference type="SAM" id="MobiDB-lite"/>
    </source>
</evidence>
<feature type="region of interest" description="Disordered" evidence="1">
    <location>
        <begin position="100"/>
        <end position="122"/>
    </location>
</feature>